<evidence type="ECO:0000256" key="1">
    <source>
        <dbReference type="ARBA" id="ARBA00004811"/>
    </source>
</evidence>
<dbReference type="GO" id="GO:0003866">
    <property type="term" value="F:3-phosphoshikimate 1-carboxyvinyltransferase activity"/>
    <property type="evidence" value="ECO:0007669"/>
    <property type="project" value="UniProtKB-UniRule"/>
</dbReference>
<keyword evidence="4 8" id="KW-0028">Amino-acid biosynthesis</keyword>
<reference evidence="11" key="1">
    <citation type="submission" date="2018-05" db="EMBL/GenBank/DDBJ databases">
        <authorList>
            <person name="Liu B.-T."/>
        </authorList>
    </citation>
    <scope>NUCLEOTIDE SEQUENCE [LARGE SCALE GENOMIC DNA]</scope>
    <source>
        <strain evidence="11">WD6-1</strain>
    </source>
</reference>
<keyword evidence="5 8" id="KW-0808">Transferase</keyword>
<feature type="binding site" evidence="8">
    <location>
        <position position="321"/>
    </location>
    <ligand>
        <name>3-phosphoshikimate</name>
        <dbReference type="ChEBI" id="CHEBI:145989"/>
    </ligand>
</feature>
<feature type="binding site" evidence="8">
    <location>
        <position position="348"/>
    </location>
    <ligand>
        <name>3-phosphoshikimate</name>
        <dbReference type="ChEBI" id="CHEBI:145989"/>
    </ligand>
</feature>
<protein>
    <recommendedName>
        <fullName evidence="8">3-phosphoshikimate 1-carboxyvinyltransferase</fullName>
        <ecNumber evidence="8">2.5.1.19</ecNumber>
    </recommendedName>
    <alternativeName>
        <fullName evidence="8">5-enolpyruvylshikimate-3-phosphate synthase</fullName>
        <shortName evidence="8">EPSP synthase</shortName>
        <shortName evidence="8">EPSPS</shortName>
    </alternativeName>
</protein>
<evidence type="ECO:0000256" key="5">
    <source>
        <dbReference type="ARBA" id="ARBA00022679"/>
    </source>
</evidence>
<dbReference type="GO" id="GO:0009073">
    <property type="term" value="P:aromatic amino acid family biosynthetic process"/>
    <property type="evidence" value="ECO:0007669"/>
    <property type="project" value="UniProtKB-KW"/>
</dbReference>
<dbReference type="InterPro" id="IPR036968">
    <property type="entry name" value="Enolpyruvate_Tfrase_sf"/>
</dbReference>
<feature type="active site" description="Proton acceptor" evidence="8">
    <location>
        <position position="321"/>
    </location>
</feature>
<dbReference type="UniPathway" id="UPA00053">
    <property type="reaction ID" value="UER00089"/>
</dbReference>
<comment type="function">
    <text evidence="8">Catalyzes the transfer of the enolpyruvyl moiety of phosphoenolpyruvate (PEP) to the 5-hydroxyl of shikimate-3-phosphate (S3P) to produce enolpyruvyl shikimate-3-phosphate and inorganic phosphate.</text>
</comment>
<evidence type="ECO:0000313" key="11">
    <source>
        <dbReference type="Proteomes" id="UP000245168"/>
    </source>
</evidence>
<dbReference type="NCBIfam" id="TIGR01356">
    <property type="entry name" value="aroA"/>
    <property type="match status" value="1"/>
</dbReference>
<dbReference type="EC" id="2.5.1.19" evidence="8"/>
<comment type="subunit">
    <text evidence="8">Monomer.</text>
</comment>
<accession>A0A2U2BY33</accession>
<evidence type="ECO:0000313" key="10">
    <source>
        <dbReference type="EMBL" id="PWE18912.1"/>
    </source>
</evidence>
<evidence type="ECO:0000256" key="6">
    <source>
        <dbReference type="ARBA" id="ARBA00023141"/>
    </source>
</evidence>
<feature type="domain" description="Enolpyruvate transferase" evidence="9">
    <location>
        <begin position="13"/>
        <end position="432"/>
    </location>
</feature>
<feature type="binding site" evidence="8">
    <location>
        <position position="171"/>
    </location>
    <ligand>
        <name>3-phosphoshikimate</name>
        <dbReference type="ChEBI" id="CHEBI:145989"/>
    </ligand>
</feature>
<gene>
    <name evidence="8 10" type="primary">aroA</name>
    <name evidence="10" type="ORF">DDZ18_00840</name>
</gene>
<dbReference type="PROSITE" id="PS00885">
    <property type="entry name" value="EPSP_SYNTHASE_2"/>
    <property type="match status" value="1"/>
</dbReference>
<dbReference type="OrthoDB" id="9809920at2"/>
<evidence type="ECO:0000256" key="2">
    <source>
        <dbReference type="ARBA" id="ARBA00009948"/>
    </source>
</evidence>
<evidence type="ECO:0000256" key="7">
    <source>
        <dbReference type="ARBA" id="ARBA00044633"/>
    </source>
</evidence>
<feature type="binding site" evidence="8">
    <location>
        <position position="27"/>
    </location>
    <ligand>
        <name>3-phosphoshikimate</name>
        <dbReference type="ChEBI" id="CHEBI:145989"/>
    </ligand>
</feature>
<dbReference type="Gene3D" id="3.65.10.10">
    <property type="entry name" value="Enolpyruvate transferase domain"/>
    <property type="match status" value="2"/>
</dbReference>
<dbReference type="InterPro" id="IPR006264">
    <property type="entry name" value="EPSP_synthase"/>
</dbReference>
<dbReference type="PROSITE" id="PS00104">
    <property type="entry name" value="EPSP_SYNTHASE_1"/>
    <property type="match status" value="1"/>
</dbReference>
<evidence type="ECO:0000259" key="9">
    <source>
        <dbReference type="Pfam" id="PF00275"/>
    </source>
</evidence>
<evidence type="ECO:0000256" key="3">
    <source>
        <dbReference type="ARBA" id="ARBA00022490"/>
    </source>
</evidence>
<comment type="subcellular location">
    <subcellularLocation>
        <location evidence="8">Cytoplasm</location>
    </subcellularLocation>
</comment>
<dbReference type="GO" id="GO:0009423">
    <property type="term" value="P:chorismate biosynthetic process"/>
    <property type="evidence" value="ECO:0007669"/>
    <property type="project" value="UniProtKB-UniRule"/>
</dbReference>
<feature type="binding site" evidence="8">
    <location>
        <position position="352"/>
    </location>
    <ligand>
        <name>phosphoenolpyruvate</name>
        <dbReference type="ChEBI" id="CHEBI:58702"/>
    </ligand>
</feature>
<dbReference type="Pfam" id="PF00275">
    <property type="entry name" value="EPSP_synthase"/>
    <property type="match status" value="1"/>
</dbReference>
<organism evidence="10 11">
    <name type="scientific">Marinicauda salina</name>
    <dbReference type="NCBI Taxonomy" id="2135793"/>
    <lineage>
        <taxon>Bacteria</taxon>
        <taxon>Pseudomonadati</taxon>
        <taxon>Pseudomonadota</taxon>
        <taxon>Alphaproteobacteria</taxon>
        <taxon>Maricaulales</taxon>
        <taxon>Maricaulaceae</taxon>
        <taxon>Marinicauda</taxon>
    </lineage>
</organism>
<evidence type="ECO:0000256" key="8">
    <source>
        <dbReference type="HAMAP-Rule" id="MF_00210"/>
    </source>
</evidence>
<dbReference type="InterPro" id="IPR023193">
    <property type="entry name" value="EPSP_synthase_CS"/>
</dbReference>
<feature type="binding site" evidence="8">
    <location>
        <position position="171"/>
    </location>
    <ligand>
        <name>phosphoenolpyruvate</name>
        <dbReference type="ChEBI" id="CHEBI:58702"/>
    </ligand>
</feature>
<dbReference type="SUPFAM" id="SSF55205">
    <property type="entry name" value="EPT/RTPC-like"/>
    <property type="match status" value="1"/>
</dbReference>
<sequence>MKPPAGACAAAASGPLTGTVEASPDKSISHRALILAGLAAGESRIANLLESADVMATARAVGALGAQVERSNADWRVIGPGRWMSPDARLDLGNSGTGVRLLMGAAARFDMTATFTGDASLSRRPMGRVIEPLTRMGARFEAVDGDRLPATLHGSAALRGIDYTPPVASAQVKSAVLLAGLGAQGETIVREPRATRDHTETMARLFGADLDVERAGESLVARVRGDRPLTPVDIAVPGDPSSAAFPVAAALISPGSDIAVRGVMTNPARVGLFETLREMGADIALTPAEARSGEATADLAVRFGALRGVDVPPGRAPAMIDEYPILAVLAAFAEGTTRMTGLAELRAKESDRLAGTAALLRANGVAVELLDDGLIVHGRGPEGVPGGGRVETHQDHRLAMAGLVMGLGAQEPVIADDVAMIATSYPGFFDDMGALGARIAPVD</sequence>
<feature type="binding site" evidence="8">
    <location>
        <position position="397"/>
    </location>
    <ligand>
        <name>phosphoenolpyruvate</name>
        <dbReference type="ChEBI" id="CHEBI:58702"/>
    </ligand>
</feature>
<dbReference type="InterPro" id="IPR013792">
    <property type="entry name" value="RNA3'P_cycl/enolpyr_Trfase_a/b"/>
</dbReference>
<comment type="catalytic activity">
    <reaction evidence="7">
        <text>3-phosphoshikimate + phosphoenolpyruvate = 5-O-(1-carboxyvinyl)-3-phosphoshikimate + phosphate</text>
        <dbReference type="Rhea" id="RHEA:21256"/>
        <dbReference type="ChEBI" id="CHEBI:43474"/>
        <dbReference type="ChEBI" id="CHEBI:57701"/>
        <dbReference type="ChEBI" id="CHEBI:58702"/>
        <dbReference type="ChEBI" id="CHEBI:145989"/>
        <dbReference type="EC" id="2.5.1.19"/>
    </reaction>
    <physiologicalReaction direction="left-to-right" evidence="7">
        <dbReference type="Rhea" id="RHEA:21257"/>
    </physiologicalReaction>
</comment>
<dbReference type="PANTHER" id="PTHR21090:SF5">
    <property type="entry name" value="PENTAFUNCTIONAL AROM POLYPEPTIDE"/>
    <property type="match status" value="1"/>
</dbReference>
<dbReference type="CDD" id="cd01556">
    <property type="entry name" value="EPSP_synthase"/>
    <property type="match status" value="1"/>
</dbReference>
<dbReference type="PANTHER" id="PTHR21090">
    <property type="entry name" value="AROM/DEHYDROQUINATE SYNTHASE"/>
    <property type="match status" value="1"/>
</dbReference>
<keyword evidence="3 8" id="KW-0963">Cytoplasm</keyword>
<dbReference type="GO" id="GO:0005737">
    <property type="term" value="C:cytoplasm"/>
    <property type="evidence" value="ECO:0007669"/>
    <property type="project" value="UniProtKB-SubCell"/>
</dbReference>
<comment type="caution">
    <text evidence="10">The sequence shown here is derived from an EMBL/GenBank/DDBJ whole genome shotgun (WGS) entry which is preliminary data.</text>
</comment>
<dbReference type="GO" id="GO:0008652">
    <property type="term" value="P:amino acid biosynthetic process"/>
    <property type="evidence" value="ECO:0007669"/>
    <property type="project" value="UniProtKB-KW"/>
</dbReference>
<feature type="binding site" evidence="8">
    <location>
        <position position="96"/>
    </location>
    <ligand>
        <name>phosphoenolpyruvate</name>
        <dbReference type="ChEBI" id="CHEBI:58702"/>
    </ligand>
</feature>
<dbReference type="PIRSF" id="PIRSF000505">
    <property type="entry name" value="EPSPS"/>
    <property type="match status" value="1"/>
</dbReference>
<keyword evidence="6 8" id="KW-0057">Aromatic amino acid biosynthesis</keyword>
<dbReference type="RefSeq" id="WP_109252186.1">
    <property type="nucleotide sequence ID" value="NZ_QEXV01000001.1"/>
</dbReference>
<dbReference type="FunFam" id="3.65.10.10:FF:000005">
    <property type="entry name" value="3-phosphoshikimate 1-carboxyvinyltransferase"/>
    <property type="match status" value="1"/>
</dbReference>
<name>A0A2U2BY33_9PROT</name>
<comment type="pathway">
    <text evidence="1 8">Metabolic intermediate biosynthesis; chorismate biosynthesis; chorismate from D-erythrose 4-phosphate and phosphoenolpyruvate: step 6/7.</text>
</comment>
<feature type="binding site" evidence="8">
    <location>
        <position position="124"/>
    </location>
    <ligand>
        <name>phosphoenolpyruvate</name>
        <dbReference type="ChEBI" id="CHEBI:58702"/>
    </ligand>
</feature>
<dbReference type="AlphaFoldDB" id="A0A2U2BY33"/>
<dbReference type="InterPro" id="IPR001986">
    <property type="entry name" value="Enolpyruvate_Tfrase_dom"/>
</dbReference>
<keyword evidence="11" id="KW-1185">Reference proteome</keyword>
<feature type="binding site" evidence="8">
    <location>
        <position position="26"/>
    </location>
    <ligand>
        <name>3-phosphoshikimate</name>
        <dbReference type="ChEBI" id="CHEBI:145989"/>
    </ligand>
</feature>
<comment type="caution">
    <text evidence="8">Lacks conserved residue(s) required for the propagation of feature annotation.</text>
</comment>
<dbReference type="Proteomes" id="UP000245168">
    <property type="component" value="Unassembled WGS sequence"/>
</dbReference>
<dbReference type="HAMAP" id="MF_00210">
    <property type="entry name" value="EPSP_synth"/>
    <property type="match status" value="1"/>
</dbReference>
<proteinExistence type="inferred from homology"/>
<feature type="binding site" evidence="8">
    <location>
        <position position="26"/>
    </location>
    <ligand>
        <name>phosphoenolpyruvate</name>
        <dbReference type="ChEBI" id="CHEBI:58702"/>
    </ligand>
</feature>
<evidence type="ECO:0000256" key="4">
    <source>
        <dbReference type="ARBA" id="ARBA00022605"/>
    </source>
</evidence>
<feature type="binding site" evidence="8">
    <location>
        <position position="31"/>
    </location>
    <ligand>
        <name>3-phosphoshikimate</name>
        <dbReference type="ChEBI" id="CHEBI:145989"/>
    </ligand>
</feature>
<feature type="binding site" evidence="8">
    <location>
        <position position="169"/>
    </location>
    <ligand>
        <name>3-phosphoshikimate</name>
        <dbReference type="ChEBI" id="CHEBI:145989"/>
    </ligand>
</feature>
<comment type="similarity">
    <text evidence="2 8">Belongs to the EPSP synthase family.</text>
</comment>
<dbReference type="EMBL" id="QEXV01000001">
    <property type="protein sequence ID" value="PWE18912.1"/>
    <property type="molecule type" value="Genomic_DNA"/>
</dbReference>